<name>A0ABD1DLN8_CULPP</name>
<dbReference type="Proteomes" id="UP001562425">
    <property type="component" value="Unassembled WGS sequence"/>
</dbReference>
<accession>A0ABD1DLN8</accession>
<reference evidence="3 4" key="1">
    <citation type="submission" date="2024-05" db="EMBL/GenBank/DDBJ databases">
        <title>Culex pipiens pipiens assembly and annotation.</title>
        <authorList>
            <person name="Alout H."/>
            <person name="Durand T."/>
        </authorList>
    </citation>
    <scope>NUCLEOTIDE SEQUENCE [LARGE SCALE GENOMIC DNA]</scope>
    <source>
        <strain evidence="3">HA-2024</strain>
        <tissue evidence="3">Whole body</tissue>
    </source>
</reference>
<dbReference type="Gene3D" id="2.170.140.10">
    <property type="entry name" value="Chitin binding domain"/>
    <property type="match status" value="3"/>
</dbReference>
<dbReference type="PROSITE" id="PS50940">
    <property type="entry name" value="CHIT_BIND_II"/>
    <property type="match status" value="2"/>
</dbReference>
<comment type="caution">
    <text evidence="3">The sequence shown here is derived from an EMBL/GenBank/DDBJ whole genome shotgun (WGS) entry which is preliminary data.</text>
</comment>
<evidence type="ECO:0000259" key="2">
    <source>
        <dbReference type="PROSITE" id="PS50940"/>
    </source>
</evidence>
<sequence>MSCKLVLAIFAVAAMLQLSAAEVEFPGKLVNSPYSIAPFYNFPDSCEGTDIYTVCTGCKSYLVCAPGVDAIVTDCPTEKPYCNKNACSTTLSSEYECMPDSLKCTGIGFYPDPKLCQYYHYCEASGQQSNVYDCQPNNVFNPATNMCKQKRLAADCVAVKCDPNKVFQAFGSSKTYFAYCGDDGKILMLKCDTNYVFNGAGCAFQCPGLGNFPHTDPKKYNECYFSGTKLVSKEVSCPGEKVFDADKQVCLKAPHGPCPADKPFCNNNACSATPDYSACPVPSLNCTGSGYYPDPKACQFYHYCDANGANSDVYESAQRSVYLNGVREVIGGWSRPSTALADPGIDRETCDGTNKLTVCNNCTHITVCVGSRTPRQCPGTHPYCNSLEGGDGCLAVPDTSFNDCALSQVGLRCTSVGVFPDPWRCDRYHHCMTDSGTSDVYTCPQGYVFNLDTAHCVQRVNGSCSTVVCSRKSVLIPYGDSKQFYAYCDYTADRNNPTILMFKCPIGALFNGVNCEFQCPSEGKFPNSSNPTLYYECYRVGKNRRLASRLIKCSNGSWFNGKTLRCESGVTEANTTVTLQGL</sequence>
<organism evidence="3 4">
    <name type="scientific">Culex pipiens pipiens</name>
    <name type="common">Northern house mosquito</name>
    <dbReference type="NCBI Taxonomy" id="38569"/>
    <lineage>
        <taxon>Eukaryota</taxon>
        <taxon>Metazoa</taxon>
        <taxon>Ecdysozoa</taxon>
        <taxon>Arthropoda</taxon>
        <taxon>Hexapoda</taxon>
        <taxon>Insecta</taxon>
        <taxon>Pterygota</taxon>
        <taxon>Neoptera</taxon>
        <taxon>Endopterygota</taxon>
        <taxon>Diptera</taxon>
        <taxon>Nematocera</taxon>
        <taxon>Culicoidea</taxon>
        <taxon>Culicidae</taxon>
        <taxon>Culicinae</taxon>
        <taxon>Culicini</taxon>
        <taxon>Culex</taxon>
        <taxon>Culex</taxon>
    </lineage>
</organism>
<feature type="domain" description="Chitin-binding type-2" evidence="2">
    <location>
        <begin position="410"/>
        <end position="466"/>
    </location>
</feature>
<dbReference type="InterPro" id="IPR036508">
    <property type="entry name" value="Chitin-bd_dom_sf"/>
</dbReference>
<dbReference type="Pfam" id="PF01607">
    <property type="entry name" value="CBM_14"/>
    <property type="match status" value="2"/>
</dbReference>
<gene>
    <name evidence="3" type="ORF">pipiens_007254</name>
</gene>
<feature type="domain" description="Chitin-binding type-2" evidence="2">
    <location>
        <begin position="101"/>
        <end position="158"/>
    </location>
</feature>
<evidence type="ECO:0000313" key="3">
    <source>
        <dbReference type="EMBL" id="KAL1400653.1"/>
    </source>
</evidence>
<keyword evidence="1" id="KW-0732">Signal</keyword>
<dbReference type="AlphaFoldDB" id="A0ABD1DLN8"/>
<evidence type="ECO:0000256" key="1">
    <source>
        <dbReference type="SAM" id="SignalP"/>
    </source>
</evidence>
<feature type="chain" id="PRO_5044896740" description="Chitin-binding type-2 domain-containing protein" evidence="1">
    <location>
        <begin position="22"/>
        <end position="582"/>
    </location>
</feature>
<dbReference type="InterPro" id="IPR002557">
    <property type="entry name" value="Chitin-bd_dom"/>
</dbReference>
<dbReference type="SMART" id="SM00494">
    <property type="entry name" value="ChtBD2"/>
    <property type="match status" value="4"/>
</dbReference>
<protein>
    <recommendedName>
        <fullName evidence="2">Chitin-binding type-2 domain-containing protein</fullName>
    </recommendedName>
</protein>
<dbReference type="SUPFAM" id="SSF57625">
    <property type="entry name" value="Invertebrate chitin-binding proteins"/>
    <property type="match status" value="4"/>
</dbReference>
<evidence type="ECO:0000313" key="4">
    <source>
        <dbReference type="Proteomes" id="UP001562425"/>
    </source>
</evidence>
<feature type="signal peptide" evidence="1">
    <location>
        <begin position="1"/>
        <end position="21"/>
    </location>
</feature>
<keyword evidence="4" id="KW-1185">Reference proteome</keyword>
<dbReference type="EMBL" id="JBEHCU010005171">
    <property type="protein sequence ID" value="KAL1400653.1"/>
    <property type="molecule type" value="Genomic_DNA"/>
</dbReference>
<proteinExistence type="predicted"/>